<evidence type="ECO:0000256" key="1">
    <source>
        <dbReference type="SAM" id="MobiDB-lite"/>
    </source>
</evidence>
<dbReference type="SMR" id="A0A1I7SUR2"/>
<keyword evidence="2" id="KW-0732">Signal</keyword>
<dbReference type="Proteomes" id="UP000095284">
    <property type="component" value="Unplaced"/>
</dbReference>
<dbReference type="AlphaFoldDB" id="A0A1I7SUR2"/>
<dbReference type="OrthoDB" id="10383783at2759"/>
<dbReference type="WBParaSite" id="BXY_1678500.1">
    <property type="protein sequence ID" value="BXY_1678500.1"/>
    <property type="gene ID" value="BXY_1678500"/>
</dbReference>
<feature type="chain" id="PRO_5035360295" evidence="2">
    <location>
        <begin position="17"/>
        <end position="215"/>
    </location>
</feature>
<evidence type="ECO:0000313" key="7">
    <source>
        <dbReference type="WBParaSite" id="BXY_1678500.1"/>
    </source>
</evidence>
<reference evidence="4" key="2">
    <citation type="submission" date="2020-08" db="EMBL/GenBank/DDBJ databases">
        <authorList>
            <person name="Kikuchi T."/>
        </authorList>
    </citation>
    <scope>NUCLEOTIDE SEQUENCE</scope>
    <source>
        <strain evidence="3">Ka4C1</strain>
    </source>
</reference>
<accession>A0A1I7SUR2</accession>
<feature type="region of interest" description="Disordered" evidence="1">
    <location>
        <begin position="165"/>
        <end position="196"/>
    </location>
</feature>
<dbReference type="Proteomes" id="UP000582659">
    <property type="component" value="Unassembled WGS sequence"/>
</dbReference>
<protein>
    <submittedName>
        <fullName evidence="3">(pine wood nematode) hypothetical protein</fullName>
    </submittedName>
</protein>
<gene>
    <name evidence="3" type="ORF">BXYJ_LOCUS12943</name>
</gene>
<evidence type="ECO:0000313" key="6">
    <source>
        <dbReference type="Proteomes" id="UP000659654"/>
    </source>
</evidence>
<organism evidence="5 7">
    <name type="scientific">Bursaphelenchus xylophilus</name>
    <name type="common">Pinewood nematode worm</name>
    <name type="synonym">Aphelenchoides xylophilus</name>
    <dbReference type="NCBI Taxonomy" id="6326"/>
    <lineage>
        <taxon>Eukaryota</taxon>
        <taxon>Metazoa</taxon>
        <taxon>Ecdysozoa</taxon>
        <taxon>Nematoda</taxon>
        <taxon>Chromadorea</taxon>
        <taxon>Rhabditida</taxon>
        <taxon>Tylenchina</taxon>
        <taxon>Tylenchomorpha</taxon>
        <taxon>Aphelenchoidea</taxon>
        <taxon>Aphelenchoididae</taxon>
        <taxon>Bursaphelenchus</taxon>
    </lineage>
</organism>
<feature type="signal peptide" evidence="2">
    <location>
        <begin position="1"/>
        <end position="16"/>
    </location>
</feature>
<proteinExistence type="predicted"/>
<reference evidence="7" key="1">
    <citation type="submission" date="2016-11" db="UniProtKB">
        <authorList>
            <consortium name="WormBaseParasite"/>
        </authorList>
    </citation>
    <scope>IDENTIFICATION</scope>
</reference>
<evidence type="ECO:0000313" key="4">
    <source>
        <dbReference type="EMBL" id="CAG9125933.1"/>
    </source>
</evidence>
<evidence type="ECO:0000313" key="3">
    <source>
        <dbReference type="EMBL" id="CAD5232852.1"/>
    </source>
</evidence>
<evidence type="ECO:0000256" key="2">
    <source>
        <dbReference type="SAM" id="SignalP"/>
    </source>
</evidence>
<dbReference type="EMBL" id="CAJFCV020000005">
    <property type="protein sequence ID" value="CAG9125933.1"/>
    <property type="molecule type" value="Genomic_DNA"/>
</dbReference>
<evidence type="ECO:0000313" key="5">
    <source>
        <dbReference type="Proteomes" id="UP000095284"/>
    </source>
</evidence>
<sequence>MWRLWLTVLVAATATATEYDRFFHGFDEQAEKLLESFSNGLTKKEAQIFVDIFKGHKDDDRLADNEDLWNEHEVVDRLVMLCEEVLAQLNVSQRLNTYFSKSIPATIEMAKNQIINSPAAREKTRQALSHIMSLYDALNPEEKAVVKEVDEMTVLLLEHDGLRSQLKETDEPSTTTEHAHNPKFSHRSAKPNSSSISTSSVFLPIFFVFLAKLFV</sequence>
<dbReference type="Proteomes" id="UP000659654">
    <property type="component" value="Unassembled WGS sequence"/>
</dbReference>
<name>A0A1I7SUR2_BURXY</name>
<keyword evidence="6" id="KW-1185">Reference proteome</keyword>
<dbReference type="EMBL" id="CAJFDI010000005">
    <property type="protein sequence ID" value="CAD5232852.1"/>
    <property type="molecule type" value="Genomic_DNA"/>
</dbReference>